<dbReference type="EMBL" id="BJXQ01000009">
    <property type="protein sequence ID" value="GEN03758.1"/>
    <property type="molecule type" value="Genomic_DNA"/>
</dbReference>
<evidence type="ECO:0000256" key="1">
    <source>
        <dbReference type="SAM" id="MobiDB-lite"/>
    </source>
</evidence>
<comment type="caution">
    <text evidence="4">The sequence shown here is derived from an EMBL/GenBank/DDBJ whole genome shotgun (WGS) entry which is preliminary data.</text>
</comment>
<protein>
    <recommendedName>
        <fullName evidence="3">DUF306 domain-containing protein</fullName>
    </recommendedName>
</protein>
<evidence type="ECO:0000259" key="3">
    <source>
        <dbReference type="Pfam" id="PF03724"/>
    </source>
</evidence>
<feature type="domain" description="DUF306" evidence="3">
    <location>
        <begin position="145"/>
        <end position="272"/>
    </location>
</feature>
<reference evidence="4 5" key="1">
    <citation type="submission" date="2019-07" db="EMBL/GenBank/DDBJ databases">
        <title>Whole genome shotgun sequence of Acetobacter indonesiensis NBRC 16471.</title>
        <authorList>
            <person name="Hosoyama A."/>
            <person name="Uohara A."/>
            <person name="Ohji S."/>
            <person name="Ichikawa N."/>
        </authorList>
    </citation>
    <scope>NUCLEOTIDE SEQUENCE [LARGE SCALE GENOMIC DNA]</scope>
    <source>
        <strain evidence="4 5">NBRC 16471</strain>
    </source>
</reference>
<feature type="compositionally biased region" description="Basic and acidic residues" evidence="1">
    <location>
        <begin position="163"/>
        <end position="179"/>
    </location>
</feature>
<dbReference type="Proteomes" id="UP000321104">
    <property type="component" value="Unassembled WGS sequence"/>
</dbReference>
<dbReference type="Pfam" id="PF03724">
    <property type="entry name" value="META"/>
    <property type="match status" value="1"/>
</dbReference>
<evidence type="ECO:0000313" key="4">
    <source>
        <dbReference type="EMBL" id="GEN03758.1"/>
    </source>
</evidence>
<evidence type="ECO:0000256" key="2">
    <source>
        <dbReference type="SAM" id="SignalP"/>
    </source>
</evidence>
<name>A0A6N3T763_9PROT</name>
<keyword evidence="2" id="KW-0732">Signal</keyword>
<feature type="chain" id="PRO_5026900282" description="DUF306 domain-containing protein" evidence="2">
    <location>
        <begin position="32"/>
        <end position="278"/>
    </location>
</feature>
<gene>
    <name evidence="4" type="ORF">AIN02nite_17830</name>
</gene>
<accession>A0A6N3T763</accession>
<evidence type="ECO:0000313" key="5">
    <source>
        <dbReference type="Proteomes" id="UP000321104"/>
    </source>
</evidence>
<sequence>MHNFQRPSGRPAFPLSRFAFLGVTLSLSATLAGCAMTQEGRPVAASHAAGSVYQASGNEPFWHLTLAQNTLTLEQPGKAKLVRAVTHAQGLSGQRIYDAQDLKVVVEPKSCSDSMTGRTFAESVSVTAQGQTMQGCGGDAQGLSSLNDTRWVVIALNGQNLADGHRPPTEKDRTTDQPAHDSSGPMMAPTLDINATGKVSGSDGCNRYVGGLVFGTKGDVKPTKEGGLSTLMACPGVHDDMANKFKNLKQAATQWHMDGTTLVLETDDKRTIRLRQVF</sequence>
<proteinExistence type="predicted"/>
<dbReference type="PROSITE" id="PS51257">
    <property type="entry name" value="PROKAR_LIPOPROTEIN"/>
    <property type="match status" value="1"/>
</dbReference>
<dbReference type="InterPro" id="IPR038670">
    <property type="entry name" value="HslJ-like_sf"/>
</dbReference>
<feature type="signal peptide" evidence="2">
    <location>
        <begin position="1"/>
        <end position="31"/>
    </location>
</feature>
<dbReference type="Gene3D" id="2.40.128.270">
    <property type="match status" value="1"/>
</dbReference>
<dbReference type="InterPro" id="IPR005184">
    <property type="entry name" value="DUF306_Meta_HslJ"/>
</dbReference>
<dbReference type="AlphaFoldDB" id="A0A6N3T763"/>
<dbReference type="RefSeq" id="WP_084593615.1">
    <property type="nucleotide sequence ID" value="NZ_BAMW01000050.1"/>
</dbReference>
<feature type="region of interest" description="Disordered" evidence="1">
    <location>
        <begin position="158"/>
        <end position="186"/>
    </location>
</feature>
<organism evidence="4 5">
    <name type="scientific">Acetobacter indonesiensis</name>
    <dbReference type="NCBI Taxonomy" id="104101"/>
    <lineage>
        <taxon>Bacteria</taxon>
        <taxon>Pseudomonadati</taxon>
        <taxon>Pseudomonadota</taxon>
        <taxon>Alphaproteobacteria</taxon>
        <taxon>Acetobacterales</taxon>
        <taxon>Acetobacteraceae</taxon>
        <taxon>Acetobacter</taxon>
    </lineage>
</organism>